<comment type="caution">
    <text evidence="1">The sequence shown here is derived from an EMBL/GenBank/DDBJ whole genome shotgun (WGS) entry which is preliminary data.</text>
</comment>
<protein>
    <submittedName>
        <fullName evidence="1">Uncharacterized protein</fullName>
    </submittedName>
</protein>
<name>A0A9J6CMI0_POLVA</name>
<dbReference type="Pfam" id="PF16065">
    <property type="entry name" value="DUF4807"/>
    <property type="match status" value="1"/>
</dbReference>
<dbReference type="PANTHER" id="PTHR36693:SF1">
    <property type="entry name" value="GH02722P"/>
    <property type="match status" value="1"/>
</dbReference>
<sequence length="230" mass="27467">MKISFFIVDREQKIFKCYLLGERHKDNYRIKAERNEICGTNESRFLVSINCYQFYIFLNEIDNCSNFKFNLARKIKSLPNSYFVVQLIPSKYEYIDVTWGEIVNRLCYEQIEIEYMLSWLSTLGGGFSSLGDYFVQRAEIAGKIAIYQMKIAIRIGDPNLLSRCKLYFSISLIQQNKFKFAQRIIRDEYEFSKTVVDGRLRKMCLGIWSKLQYSHKMYKESKRNLRRQKL</sequence>
<dbReference type="AlphaFoldDB" id="A0A9J6CMI0"/>
<evidence type="ECO:0000313" key="2">
    <source>
        <dbReference type="Proteomes" id="UP001107558"/>
    </source>
</evidence>
<dbReference type="Proteomes" id="UP001107558">
    <property type="component" value="Chromosome 1"/>
</dbReference>
<reference evidence="1" key="1">
    <citation type="submission" date="2021-03" db="EMBL/GenBank/DDBJ databases">
        <title>Chromosome level genome of the anhydrobiotic midge Polypedilum vanderplanki.</title>
        <authorList>
            <person name="Yoshida Y."/>
            <person name="Kikawada T."/>
            <person name="Gusev O."/>
        </authorList>
    </citation>
    <scope>NUCLEOTIDE SEQUENCE</scope>
    <source>
        <strain evidence="1">NIAS01</strain>
        <tissue evidence="1">Whole body or cell culture</tissue>
    </source>
</reference>
<gene>
    <name evidence="1" type="ORF">PVAND_012728</name>
</gene>
<keyword evidence="2" id="KW-1185">Reference proteome</keyword>
<evidence type="ECO:0000313" key="1">
    <source>
        <dbReference type="EMBL" id="KAG5683449.1"/>
    </source>
</evidence>
<dbReference type="OrthoDB" id="121932at2759"/>
<dbReference type="InterPro" id="IPR032072">
    <property type="entry name" value="DUF4807"/>
</dbReference>
<dbReference type="PANTHER" id="PTHR36693">
    <property type="entry name" value="GH02722P"/>
    <property type="match status" value="1"/>
</dbReference>
<dbReference type="EMBL" id="JADBJN010000001">
    <property type="protein sequence ID" value="KAG5683449.1"/>
    <property type="molecule type" value="Genomic_DNA"/>
</dbReference>
<proteinExistence type="predicted"/>
<accession>A0A9J6CMI0</accession>
<organism evidence="1 2">
    <name type="scientific">Polypedilum vanderplanki</name>
    <name type="common">Sleeping chironomid midge</name>
    <dbReference type="NCBI Taxonomy" id="319348"/>
    <lineage>
        <taxon>Eukaryota</taxon>
        <taxon>Metazoa</taxon>
        <taxon>Ecdysozoa</taxon>
        <taxon>Arthropoda</taxon>
        <taxon>Hexapoda</taxon>
        <taxon>Insecta</taxon>
        <taxon>Pterygota</taxon>
        <taxon>Neoptera</taxon>
        <taxon>Endopterygota</taxon>
        <taxon>Diptera</taxon>
        <taxon>Nematocera</taxon>
        <taxon>Chironomoidea</taxon>
        <taxon>Chironomidae</taxon>
        <taxon>Chironominae</taxon>
        <taxon>Polypedilum</taxon>
        <taxon>Polypedilum</taxon>
    </lineage>
</organism>